<accession>A0ABQ3V1B3</accession>
<keyword evidence="3" id="KW-1185">Reference proteome</keyword>
<feature type="transmembrane region" description="Helical" evidence="1">
    <location>
        <begin position="80"/>
        <end position="100"/>
    </location>
</feature>
<feature type="transmembrane region" description="Helical" evidence="1">
    <location>
        <begin position="196"/>
        <end position="220"/>
    </location>
</feature>
<proteinExistence type="predicted"/>
<evidence type="ECO:0000313" key="3">
    <source>
        <dbReference type="Proteomes" id="UP000654345"/>
    </source>
</evidence>
<feature type="transmembrane region" description="Helical" evidence="1">
    <location>
        <begin position="226"/>
        <end position="252"/>
    </location>
</feature>
<keyword evidence="1" id="KW-0812">Transmembrane</keyword>
<name>A0ABQ3V1B3_9CHLR</name>
<reference evidence="2 3" key="1">
    <citation type="journal article" date="2021" name="Int. J. Syst. Evol. Microbiol.">
        <title>Reticulibacter mediterranei gen. nov., sp. nov., within the new family Reticulibacteraceae fam. nov., and Ktedonospora formicarum gen. nov., sp. nov., Ktedonobacter robiniae sp. nov., Dictyobacter formicarum sp. nov. and Dictyobacter arantiisoli sp. nov., belonging to the class Ktedonobacteria.</title>
        <authorList>
            <person name="Yabe S."/>
            <person name="Zheng Y."/>
            <person name="Wang C.M."/>
            <person name="Sakai Y."/>
            <person name="Abe K."/>
            <person name="Yokota A."/>
            <person name="Donadio S."/>
            <person name="Cavaletti L."/>
            <person name="Monciardini P."/>
        </authorList>
    </citation>
    <scope>NUCLEOTIDE SEQUENCE [LARGE SCALE GENOMIC DNA]</scope>
    <source>
        <strain evidence="2 3">SOSP1-30</strain>
    </source>
</reference>
<dbReference type="EMBL" id="BNJG01000003">
    <property type="protein sequence ID" value="GHO58430.1"/>
    <property type="molecule type" value="Genomic_DNA"/>
</dbReference>
<protein>
    <recommendedName>
        <fullName evidence="4">7 transmembrane helices usually fused to an inactive transglutaminase domain-containing protein</fullName>
    </recommendedName>
</protein>
<feature type="transmembrane region" description="Helical" evidence="1">
    <location>
        <begin position="6"/>
        <end position="28"/>
    </location>
</feature>
<evidence type="ECO:0000256" key="1">
    <source>
        <dbReference type="SAM" id="Phobius"/>
    </source>
</evidence>
<evidence type="ECO:0000313" key="2">
    <source>
        <dbReference type="EMBL" id="GHO58430.1"/>
    </source>
</evidence>
<organism evidence="2 3">
    <name type="scientific">Ktedonobacter robiniae</name>
    <dbReference type="NCBI Taxonomy" id="2778365"/>
    <lineage>
        <taxon>Bacteria</taxon>
        <taxon>Bacillati</taxon>
        <taxon>Chloroflexota</taxon>
        <taxon>Ktedonobacteria</taxon>
        <taxon>Ktedonobacterales</taxon>
        <taxon>Ktedonobacteraceae</taxon>
        <taxon>Ktedonobacter</taxon>
    </lineage>
</organism>
<feature type="transmembrane region" description="Helical" evidence="1">
    <location>
        <begin position="162"/>
        <end position="184"/>
    </location>
</feature>
<gene>
    <name evidence="2" type="ORF">KSB_69050</name>
</gene>
<dbReference type="RefSeq" id="WP_201374722.1">
    <property type="nucleotide sequence ID" value="NZ_BNJG01000003.1"/>
</dbReference>
<feature type="transmembrane region" description="Helical" evidence="1">
    <location>
        <begin position="132"/>
        <end position="156"/>
    </location>
</feature>
<feature type="transmembrane region" description="Helical" evidence="1">
    <location>
        <begin position="106"/>
        <end position="125"/>
    </location>
</feature>
<comment type="caution">
    <text evidence="2">The sequence shown here is derived from an EMBL/GenBank/DDBJ whole genome shotgun (WGS) entry which is preliminary data.</text>
</comment>
<sequence>MNRLRTPFLFCAIILICSVVLIEVGTALPGVLRNNPVPLTAFQLPPQLSAATAGLNRDQQNMVAQLSSQGHPPGLGLPDLALLDSIMLFTVTLMGVALFIPERLHGRVQGIATLIFSLLLMGFALRQIFIALSLLMLMISLLISIPFGTLIYLIVYGSFNRAGAYVVLSVIMLLKFGFSGSLFFAQQRFLESKGLLLLLLTSLLGTVLVSLLLGIFPAFLVSITDAIAALCIGIITIIWGITLLIGSITSIIKTVRLMQGPLAYRRVPTPGA</sequence>
<keyword evidence="1" id="KW-1133">Transmembrane helix</keyword>
<keyword evidence="1" id="KW-0472">Membrane</keyword>
<evidence type="ECO:0008006" key="4">
    <source>
        <dbReference type="Google" id="ProtNLM"/>
    </source>
</evidence>
<dbReference type="Proteomes" id="UP000654345">
    <property type="component" value="Unassembled WGS sequence"/>
</dbReference>